<evidence type="ECO:0000256" key="1">
    <source>
        <dbReference type="ARBA" id="ARBA00022553"/>
    </source>
</evidence>
<dbReference type="AlphaFoldDB" id="A0A4S3JX51"/>
<dbReference type="InterPro" id="IPR011006">
    <property type="entry name" value="CheY-like_superfamily"/>
</dbReference>
<dbReference type="SUPFAM" id="SSF52172">
    <property type="entry name" value="CheY-like"/>
    <property type="match status" value="1"/>
</dbReference>
<dbReference type="Gene3D" id="3.40.50.2300">
    <property type="match status" value="1"/>
</dbReference>
<evidence type="ECO:0000313" key="5">
    <source>
        <dbReference type="Proteomes" id="UP000308092"/>
    </source>
</evidence>
<evidence type="ECO:0000256" key="2">
    <source>
        <dbReference type="PROSITE-ProRule" id="PRU00169"/>
    </source>
</evidence>
<accession>A0A4S3JX51</accession>
<dbReference type="EMBL" id="SOSA01000006">
    <property type="protein sequence ID" value="THD00097.1"/>
    <property type="molecule type" value="Genomic_DNA"/>
</dbReference>
<dbReference type="PANTHER" id="PTHR45339">
    <property type="entry name" value="HYBRID SIGNAL TRANSDUCTION HISTIDINE KINASE J"/>
    <property type="match status" value="1"/>
</dbReference>
<gene>
    <name evidence="4" type="ORF">EYZ11_000422</name>
</gene>
<dbReference type="PANTHER" id="PTHR45339:SF5">
    <property type="entry name" value="HISTIDINE KINASE"/>
    <property type="match status" value="1"/>
</dbReference>
<dbReference type="InterPro" id="IPR001789">
    <property type="entry name" value="Sig_transdc_resp-reg_receiver"/>
</dbReference>
<feature type="domain" description="Response regulatory" evidence="3">
    <location>
        <begin position="2"/>
        <end position="60"/>
    </location>
</feature>
<reference evidence="4 5" key="1">
    <citation type="submission" date="2019-03" db="EMBL/GenBank/DDBJ databases">
        <title>The genome sequence of a newly discovered highly antifungal drug resistant Aspergillus species, Aspergillus tanneri NIH 1004.</title>
        <authorList>
            <person name="Mounaud S."/>
            <person name="Singh I."/>
            <person name="Joardar V."/>
            <person name="Pakala S."/>
            <person name="Pakala S."/>
            <person name="Venepally P."/>
            <person name="Hoover J."/>
            <person name="Nierman W."/>
            <person name="Chung J."/>
            <person name="Losada L."/>
        </authorList>
    </citation>
    <scope>NUCLEOTIDE SEQUENCE [LARGE SCALE GENOMIC DNA]</scope>
    <source>
        <strain evidence="4 5">NIH1004</strain>
    </source>
</reference>
<dbReference type="Pfam" id="PF00072">
    <property type="entry name" value="Response_reg"/>
    <property type="match status" value="1"/>
</dbReference>
<sequence>MHILVAEDNKVVQKLLGPMLNNYGCTYSIVSTGQQALDYLANLCPGSRPDVIIMDVRFTV</sequence>
<protein>
    <recommendedName>
        <fullName evidence="3">Response regulatory domain-containing protein</fullName>
    </recommendedName>
</protein>
<evidence type="ECO:0000313" key="4">
    <source>
        <dbReference type="EMBL" id="THD00097.1"/>
    </source>
</evidence>
<comment type="caution">
    <text evidence="4">The sequence shown here is derived from an EMBL/GenBank/DDBJ whole genome shotgun (WGS) entry which is preliminary data.</text>
</comment>
<keyword evidence="1 2" id="KW-0597">Phosphoprotein</keyword>
<organism evidence="4 5">
    <name type="scientific">Aspergillus tanneri</name>
    <dbReference type="NCBI Taxonomy" id="1220188"/>
    <lineage>
        <taxon>Eukaryota</taxon>
        <taxon>Fungi</taxon>
        <taxon>Dikarya</taxon>
        <taxon>Ascomycota</taxon>
        <taxon>Pezizomycotina</taxon>
        <taxon>Eurotiomycetes</taxon>
        <taxon>Eurotiomycetidae</taxon>
        <taxon>Eurotiales</taxon>
        <taxon>Aspergillaceae</taxon>
        <taxon>Aspergillus</taxon>
        <taxon>Aspergillus subgen. Circumdati</taxon>
    </lineage>
</organism>
<feature type="modified residue" description="4-aspartylphosphate" evidence="2">
    <location>
        <position position="55"/>
    </location>
</feature>
<dbReference type="Proteomes" id="UP000308092">
    <property type="component" value="Unassembled WGS sequence"/>
</dbReference>
<proteinExistence type="predicted"/>
<dbReference type="GO" id="GO:0000160">
    <property type="term" value="P:phosphorelay signal transduction system"/>
    <property type="evidence" value="ECO:0007669"/>
    <property type="project" value="InterPro"/>
</dbReference>
<dbReference type="VEuPathDB" id="FungiDB:EYZ11_000422"/>
<name>A0A4S3JX51_9EURO</name>
<keyword evidence="5" id="KW-1185">Reference proteome</keyword>
<evidence type="ECO:0000259" key="3">
    <source>
        <dbReference type="PROSITE" id="PS50110"/>
    </source>
</evidence>
<dbReference type="PROSITE" id="PS50110">
    <property type="entry name" value="RESPONSE_REGULATORY"/>
    <property type="match status" value="1"/>
</dbReference>